<dbReference type="Gene3D" id="3.40.1030.10">
    <property type="entry name" value="Nucleoside phosphorylase/phosphoribosyltransferase catalytic domain"/>
    <property type="match status" value="1"/>
</dbReference>
<comment type="pathway">
    <text evidence="1">Amino-acid biosynthesis; L-tryptophan biosynthesis; L-tryptophan from chorismate: step 2/5.</text>
</comment>
<organism evidence="10">
    <name type="scientific">freshwater metagenome</name>
    <dbReference type="NCBI Taxonomy" id="449393"/>
    <lineage>
        <taxon>unclassified sequences</taxon>
        <taxon>metagenomes</taxon>
        <taxon>ecological metagenomes</taxon>
    </lineage>
</organism>
<keyword evidence="4" id="KW-0328">Glycosyltransferase</keyword>
<feature type="domain" description="Glycosyl transferase family 3 N-terminal" evidence="9">
    <location>
        <begin position="36"/>
        <end position="96"/>
    </location>
</feature>
<dbReference type="HAMAP" id="MF_00211">
    <property type="entry name" value="TrpD"/>
    <property type="match status" value="1"/>
</dbReference>
<accession>A0A6J7TWR2</accession>
<evidence type="ECO:0000259" key="8">
    <source>
        <dbReference type="Pfam" id="PF00591"/>
    </source>
</evidence>
<proteinExistence type="inferred from homology"/>
<dbReference type="GO" id="GO:0004048">
    <property type="term" value="F:anthranilate phosphoribosyltransferase activity"/>
    <property type="evidence" value="ECO:0007669"/>
    <property type="project" value="UniProtKB-EC"/>
</dbReference>
<protein>
    <recommendedName>
        <fullName evidence="2">anthranilate phosphoribosyltransferase</fullName>
        <ecNumber evidence="2">2.4.2.18</ecNumber>
    </recommendedName>
</protein>
<dbReference type="InterPro" id="IPR035902">
    <property type="entry name" value="Nuc_phospho_transferase"/>
</dbReference>
<feature type="domain" description="Glycosyl transferase family 3" evidence="8">
    <location>
        <begin position="107"/>
        <end position="362"/>
    </location>
</feature>
<keyword evidence="5" id="KW-0808">Transferase</keyword>
<dbReference type="Pfam" id="PF00591">
    <property type="entry name" value="Glycos_transf_3"/>
    <property type="match status" value="1"/>
</dbReference>
<dbReference type="PANTHER" id="PTHR43285:SF2">
    <property type="entry name" value="ANTHRANILATE PHOSPHORIBOSYLTRANSFERASE"/>
    <property type="match status" value="1"/>
</dbReference>
<dbReference type="GO" id="GO:0000162">
    <property type="term" value="P:L-tryptophan biosynthetic process"/>
    <property type="evidence" value="ECO:0007669"/>
    <property type="project" value="UniProtKB-KW"/>
</dbReference>
<dbReference type="SUPFAM" id="SSF47648">
    <property type="entry name" value="Nucleoside phosphorylase/phosphoribosyltransferase N-terminal domain"/>
    <property type="match status" value="1"/>
</dbReference>
<evidence type="ECO:0000256" key="2">
    <source>
        <dbReference type="ARBA" id="ARBA00011948"/>
    </source>
</evidence>
<evidence type="ECO:0000256" key="7">
    <source>
        <dbReference type="ARBA" id="ARBA00023141"/>
    </source>
</evidence>
<evidence type="ECO:0000256" key="6">
    <source>
        <dbReference type="ARBA" id="ARBA00022822"/>
    </source>
</evidence>
<dbReference type="InterPro" id="IPR017459">
    <property type="entry name" value="Glycosyl_Trfase_fam3_N_dom"/>
</dbReference>
<name>A0A6J7TWR2_9ZZZZ</name>
<dbReference type="InterPro" id="IPR036320">
    <property type="entry name" value="Glycosyl_Trfase_fam3_N_dom_sf"/>
</dbReference>
<keyword evidence="3" id="KW-0028">Amino-acid biosynthesis</keyword>
<dbReference type="EMBL" id="CAFBQU010000001">
    <property type="protein sequence ID" value="CAB5058429.1"/>
    <property type="molecule type" value="Genomic_DNA"/>
</dbReference>
<dbReference type="GO" id="GO:0005829">
    <property type="term" value="C:cytosol"/>
    <property type="evidence" value="ECO:0007669"/>
    <property type="project" value="TreeGrafter"/>
</dbReference>
<dbReference type="EC" id="2.4.2.18" evidence="2"/>
<evidence type="ECO:0000256" key="5">
    <source>
        <dbReference type="ARBA" id="ARBA00022679"/>
    </source>
</evidence>
<dbReference type="InterPro" id="IPR005940">
    <property type="entry name" value="Anthranilate_Pribosyl_Tfrase"/>
</dbReference>
<dbReference type="SUPFAM" id="SSF52418">
    <property type="entry name" value="Nucleoside phosphorylase/phosphoribosyltransferase catalytic domain"/>
    <property type="match status" value="1"/>
</dbReference>
<keyword evidence="6" id="KW-0822">Tryptophan biosynthesis</keyword>
<evidence type="ECO:0000256" key="1">
    <source>
        <dbReference type="ARBA" id="ARBA00004907"/>
    </source>
</evidence>
<dbReference type="NCBIfam" id="TIGR01245">
    <property type="entry name" value="trpD"/>
    <property type="match status" value="1"/>
</dbReference>
<evidence type="ECO:0000259" key="9">
    <source>
        <dbReference type="Pfam" id="PF02885"/>
    </source>
</evidence>
<reference evidence="10" key="1">
    <citation type="submission" date="2020-05" db="EMBL/GenBank/DDBJ databases">
        <authorList>
            <person name="Chiriac C."/>
            <person name="Salcher M."/>
            <person name="Ghai R."/>
            <person name="Kavagutti S V."/>
        </authorList>
    </citation>
    <scope>NUCLEOTIDE SEQUENCE</scope>
</reference>
<dbReference type="AlphaFoldDB" id="A0A6J7TWR2"/>
<dbReference type="Pfam" id="PF02885">
    <property type="entry name" value="Glycos_trans_3N"/>
    <property type="match status" value="1"/>
</dbReference>
<dbReference type="Gene3D" id="1.20.970.10">
    <property type="entry name" value="Transferase, Pyrimidine Nucleoside Phosphorylase, Chain C"/>
    <property type="match status" value="1"/>
</dbReference>
<evidence type="ECO:0000256" key="3">
    <source>
        <dbReference type="ARBA" id="ARBA00022605"/>
    </source>
</evidence>
<evidence type="ECO:0000313" key="10">
    <source>
        <dbReference type="EMBL" id="CAB5058429.1"/>
    </source>
</evidence>
<sequence>MNVGALCVNDVALRKNERVTSSHSLDIAQYGGWPGILGTLVAGNDLEPHIAEAAITDILNGQATASQMTAFIVALRAKGETATELSGMLRAVRSAGQRVDLAPELAQRAIDIVGTGGDQSHSFNVSTVTSLVVAGAGVPVCKHGNRAASSKCGAADVLEELGVAIELDPIGVAQCIDEAGMGFCLAARFHPAFRYTGPSRREIGISTAFNLLGPMANPAPISSMLVGVAAPWMMRPMIEALSSRGVTSAWVVHGSNGTTQGGVDELTLAGPALVMQLRDGAVSELKVDCSDIGLSSQPLSAIVGGDATENARIARAVLAGEKGAARDTVVLNAAAALHVAGVAASLGDGRVLAEESIDSGKASAVLQKLVATSTAAAERLE</sequence>
<dbReference type="FunFam" id="3.40.1030.10:FF:000002">
    <property type="entry name" value="Anthranilate phosphoribosyltransferase"/>
    <property type="match status" value="1"/>
</dbReference>
<dbReference type="InterPro" id="IPR000312">
    <property type="entry name" value="Glycosyl_Trfase_fam3"/>
</dbReference>
<keyword evidence="7" id="KW-0057">Aromatic amino acid biosynthesis</keyword>
<dbReference type="PANTHER" id="PTHR43285">
    <property type="entry name" value="ANTHRANILATE PHOSPHORIBOSYLTRANSFERASE"/>
    <property type="match status" value="1"/>
</dbReference>
<evidence type="ECO:0000256" key="4">
    <source>
        <dbReference type="ARBA" id="ARBA00022676"/>
    </source>
</evidence>
<gene>
    <name evidence="10" type="ORF">UFOPK4347_00108</name>
</gene>